<dbReference type="InParanoid" id="A0A132B6K3"/>
<dbReference type="Proteomes" id="UP000070700">
    <property type="component" value="Unassembled WGS sequence"/>
</dbReference>
<protein>
    <submittedName>
        <fullName evidence="2">Uncharacterized protein</fullName>
    </submittedName>
</protein>
<evidence type="ECO:0000313" key="2">
    <source>
        <dbReference type="EMBL" id="KUJ08036.1"/>
    </source>
</evidence>
<feature type="compositionally biased region" description="Polar residues" evidence="1">
    <location>
        <begin position="321"/>
        <end position="332"/>
    </location>
</feature>
<accession>A0A132B6K3</accession>
<name>A0A132B6K3_MOLSC</name>
<dbReference type="RefSeq" id="XP_018062391.1">
    <property type="nucleotide sequence ID" value="XM_018218972.1"/>
</dbReference>
<keyword evidence="3" id="KW-1185">Reference proteome</keyword>
<evidence type="ECO:0000256" key="1">
    <source>
        <dbReference type="SAM" id="MobiDB-lite"/>
    </source>
</evidence>
<dbReference type="EMBL" id="KQ947437">
    <property type="protein sequence ID" value="KUJ08036.1"/>
    <property type="molecule type" value="Genomic_DNA"/>
</dbReference>
<evidence type="ECO:0000313" key="3">
    <source>
        <dbReference type="Proteomes" id="UP000070700"/>
    </source>
</evidence>
<gene>
    <name evidence="2" type="ORF">LY89DRAFT_725369</name>
</gene>
<dbReference type="KEGG" id="psco:LY89DRAFT_725369"/>
<feature type="compositionally biased region" description="Low complexity" evidence="1">
    <location>
        <begin position="251"/>
        <end position="261"/>
    </location>
</feature>
<organism evidence="2 3">
    <name type="scientific">Mollisia scopiformis</name>
    <name type="common">Conifer needle endophyte fungus</name>
    <name type="synonym">Phialocephala scopiformis</name>
    <dbReference type="NCBI Taxonomy" id="149040"/>
    <lineage>
        <taxon>Eukaryota</taxon>
        <taxon>Fungi</taxon>
        <taxon>Dikarya</taxon>
        <taxon>Ascomycota</taxon>
        <taxon>Pezizomycotina</taxon>
        <taxon>Leotiomycetes</taxon>
        <taxon>Helotiales</taxon>
        <taxon>Mollisiaceae</taxon>
        <taxon>Mollisia</taxon>
    </lineage>
</organism>
<reference evidence="2 3" key="1">
    <citation type="submission" date="2015-10" db="EMBL/GenBank/DDBJ databases">
        <title>Full genome of DAOMC 229536 Phialocephala scopiformis, a fungal endophyte of spruce producing the potent anti-insectan compound rugulosin.</title>
        <authorList>
            <consortium name="DOE Joint Genome Institute"/>
            <person name="Walker A.K."/>
            <person name="Frasz S.L."/>
            <person name="Seifert K.A."/>
            <person name="Miller J.D."/>
            <person name="Mondo S.J."/>
            <person name="Labutti K."/>
            <person name="Lipzen A."/>
            <person name="Dockter R."/>
            <person name="Kennedy M."/>
            <person name="Grigoriev I.V."/>
            <person name="Spatafora J.W."/>
        </authorList>
    </citation>
    <scope>NUCLEOTIDE SEQUENCE [LARGE SCALE GENOMIC DNA]</scope>
    <source>
        <strain evidence="2 3">CBS 120377</strain>
    </source>
</reference>
<dbReference type="GeneID" id="28828698"/>
<dbReference type="OrthoDB" id="4770086at2759"/>
<sequence>MEQGTLDVDAEIARKKQEVEDAIEEYGFSREDPGATLIWFGKEYMNERFETTDDDFRRFILKRFEEEPWHYTFKKFAALNKVYNAHIQQQIPKGRSPLSTIIHWGKWKGHEFRVIYQSTYRWNWYMSHCPKYKPLLLEMLQQYRLWKASRPKRKLKEKRIVGLHSNPVGEYESDGGFVVMDESSKGDETEQDDEGQSQKDDEAQDGDSSGGDWESSENETGGSRDGSATVETSGIEGMDTGEAGSGDDGNDLLSLDDLLLQKSKDQRRSPTSRARQNRRTQSRCDDPAMNIGSSPDSAAPKTPRQKRSTWKTFGTRRPMTPESQDLARTSANDSEDDVIMSARVHNPTTREGDYIHERRSRVLRAAETKPVTRNLSSVMETRLRSGWYHGVEEEYHGPQIANVLQPPPKEPPFTKSPSSWAIYPTQGPYHHGKLLLHPITDGLQEPKQGPLCRLFRKLETQTLTSKPLQMRLSHHHANAGETILMTRRQFNGHGNPRKKTPMMNVSFRLISSEEYES</sequence>
<dbReference type="AlphaFoldDB" id="A0A132B6K3"/>
<feature type="region of interest" description="Disordered" evidence="1">
    <location>
        <begin position="172"/>
        <end position="334"/>
    </location>
</feature>
<proteinExistence type="predicted"/>